<comment type="caution">
    <text evidence="1">The sequence shown here is derived from an EMBL/GenBank/DDBJ whole genome shotgun (WGS) entry which is preliminary data.</text>
</comment>
<dbReference type="Gene3D" id="3.20.20.10">
    <property type="entry name" value="Alanine racemase"/>
    <property type="match status" value="1"/>
</dbReference>
<gene>
    <name evidence="1" type="ORF">ACFO8M_25645</name>
</gene>
<reference evidence="2" key="1">
    <citation type="journal article" date="2019" name="Int. J. Syst. Evol. Microbiol.">
        <title>The Global Catalogue of Microorganisms (GCM) 10K type strain sequencing project: providing services to taxonomists for standard genome sequencing and annotation.</title>
        <authorList>
            <consortium name="The Broad Institute Genomics Platform"/>
            <consortium name="The Broad Institute Genome Sequencing Center for Infectious Disease"/>
            <person name="Wu L."/>
            <person name="Ma J."/>
        </authorList>
    </citation>
    <scope>NUCLEOTIDE SEQUENCE [LARGE SCALE GENOMIC DNA]</scope>
    <source>
        <strain evidence="2">CGMCC 4.7396</strain>
    </source>
</reference>
<evidence type="ECO:0000313" key="1">
    <source>
        <dbReference type="EMBL" id="MFC3495879.1"/>
    </source>
</evidence>
<evidence type="ECO:0008006" key="3">
    <source>
        <dbReference type="Google" id="ProtNLM"/>
    </source>
</evidence>
<feature type="non-terminal residue" evidence="1">
    <location>
        <position position="108"/>
    </location>
</feature>
<accession>A0ABV7Q4X9</accession>
<protein>
    <recommendedName>
        <fullName evidence="3">Alanine racemase N-terminal domain-containing protein</fullName>
    </recommendedName>
</protein>
<dbReference type="EMBL" id="JBHRWO010000022">
    <property type="protein sequence ID" value="MFC3495879.1"/>
    <property type="molecule type" value="Genomic_DNA"/>
</dbReference>
<dbReference type="Proteomes" id="UP001595712">
    <property type="component" value="Unassembled WGS sequence"/>
</dbReference>
<organism evidence="1 2">
    <name type="scientific">Glycomyces rhizosphaerae</name>
    <dbReference type="NCBI Taxonomy" id="2054422"/>
    <lineage>
        <taxon>Bacteria</taxon>
        <taxon>Bacillati</taxon>
        <taxon>Actinomycetota</taxon>
        <taxon>Actinomycetes</taxon>
        <taxon>Glycomycetales</taxon>
        <taxon>Glycomycetaceae</taxon>
        <taxon>Glycomyces</taxon>
    </lineage>
</organism>
<dbReference type="SUPFAM" id="SSF51419">
    <property type="entry name" value="PLP-binding barrel"/>
    <property type="match status" value="1"/>
</dbReference>
<sequence>MVTLSAQALEQNLLSMAAWCAERRLALAPHGKATMAPELWRRQLDAGAAAITVANLFQAGVAHRFGVPRVLIANQIADPAAALQLSRLVWVAAGLVSGSSRPGAVREP</sequence>
<dbReference type="InterPro" id="IPR029066">
    <property type="entry name" value="PLP-binding_barrel"/>
</dbReference>
<evidence type="ECO:0000313" key="2">
    <source>
        <dbReference type="Proteomes" id="UP001595712"/>
    </source>
</evidence>
<proteinExistence type="predicted"/>
<name>A0ABV7Q4X9_9ACTN</name>
<keyword evidence="2" id="KW-1185">Reference proteome</keyword>